<dbReference type="EMBL" id="MZ333457">
    <property type="protein sequence ID" value="QYI86599.1"/>
    <property type="molecule type" value="Genomic_DNA"/>
</dbReference>
<accession>A0AAE7WEP4</accession>
<sequence>MIIRFQGKDLNLRLTYKSIHFLELAFDQDYASFIAEQTPFNQSLYIFWAMLQNEADYEGVSVLDVAELLQDSLDSYEFTLEEYFDKVNSSYASSILVKQLFKNNTSSLPRGGGRRGRASEARRKILYGIVYRLRNTFQRLLDKYTI</sequence>
<keyword evidence="2" id="KW-1185">Reference proteome</keyword>
<organism evidence="1 2">
    <name type="scientific">Enterococcus phage SSsP-1</name>
    <dbReference type="NCBI Taxonomy" id="2859527"/>
    <lineage>
        <taxon>Viruses</taxon>
        <taxon>Duplodnaviria</taxon>
        <taxon>Heunggongvirae</taxon>
        <taxon>Uroviricota</taxon>
        <taxon>Caudoviricetes</taxon>
        <taxon>Saphexavirus</taxon>
        <taxon>Saphexavirus SSsP1</taxon>
    </lineage>
</organism>
<evidence type="ECO:0000313" key="2">
    <source>
        <dbReference type="Proteomes" id="UP000827296"/>
    </source>
</evidence>
<evidence type="ECO:0000313" key="1">
    <source>
        <dbReference type="EMBL" id="QYI86599.1"/>
    </source>
</evidence>
<dbReference type="Proteomes" id="UP000827296">
    <property type="component" value="Segment"/>
</dbReference>
<proteinExistence type="predicted"/>
<protein>
    <submittedName>
        <fullName evidence="1">Uncharacterized protein</fullName>
    </submittedName>
</protein>
<reference evidence="1 2" key="1">
    <citation type="journal article" date="2022" name="Viruses">
        <title>Two Novel Lytic Bacteriophages Infecting Enterococcus spp. Are Promising Candidates for Targeted Antibacterial Therapy.</title>
        <authorList>
            <person name="Tkachev P.V."/>
            <person name="Pchelin I.M."/>
            <person name="Azarov D.V."/>
            <person name="Gorshkov A.N."/>
            <person name="Shamova O.V."/>
            <person name="Dmitriev A.V."/>
            <person name="Goncharov A.E."/>
        </authorList>
    </citation>
    <scope>NUCLEOTIDE SEQUENCE [LARGE SCALE GENOMIC DNA]</scope>
</reference>
<name>A0AAE7WEP4_9CAUD</name>